<organism evidence="2 3">
    <name type="scientific">Candidatus Cryptobacteroides faecigallinarum</name>
    <dbReference type="NCBI Taxonomy" id="2840763"/>
    <lineage>
        <taxon>Bacteria</taxon>
        <taxon>Pseudomonadati</taxon>
        <taxon>Bacteroidota</taxon>
        <taxon>Bacteroidia</taxon>
        <taxon>Bacteroidales</taxon>
        <taxon>Candidatus Cryptobacteroides</taxon>
    </lineage>
</organism>
<dbReference type="Proteomes" id="UP000823757">
    <property type="component" value="Unassembled WGS sequence"/>
</dbReference>
<proteinExistence type="predicted"/>
<name>A0A9D9NHA6_9BACT</name>
<gene>
    <name evidence="2" type="ORF">IAB91_00380</name>
</gene>
<accession>A0A9D9NHA6</accession>
<keyword evidence="1" id="KW-0472">Membrane</keyword>
<evidence type="ECO:0000313" key="2">
    <source>
        <dbReference type="EMBL" id="MBO8473734.1"/>
    </source>
</evidence>
<sequence>MEKEFVRVRSAVDYIISLVLLVGGCAIVIAPTKPAVNIVGIFAIFAGILLIVILRSAWKDKADGHKYQKKEMYFPQSLKDRIMGSVTGNIESLDTKEEDKGNGLRLDIYYSKHTGKAYVQVFEYIPYRYEPASGFYEFPVEKVEKIVSAK</sequence>
<evidence type="ECO:0000313" key="3">
    <source>
        <dbReference type="Proteomes" id="UP000823757"/>
    </source>
</evidence>
<dbReference type="PROSITE" id="PS51257">
    <property type="entry name" value="PROKAR_LIPOPROTEIN"/>
    <property type="match status" value="1"/>
</dbReference>
<comment type="caution">
    <text evidence="2">The sequence shown here is derived from an EMBL/GenBank/DDBJ whole genome shotgun (WGS) entry which is preliminary data.</text>
</comment>
<dbReference type="EMBL" id="JADIMD010000004">
    <property type="protein sequence ID" value="MBO8473734.1"/>
    <property type="molecule type" value="Genomic_DNA"/>
</dbReference>
<keyword evidence="1" id="KW-0812">Transmembrane</keyword>
<reference evidence="2" key="2">
    <citation type="journal article" date="2021" name="PeerJ">
        <title>Extensive microbial diversity within the chicken gut microbiome revealed by metagenomics and culture.</title>
        <authorList>
            <person name="Gilroy R."/>
            <person name="Ravi A."/>
            <person name="Getino M."/>
            <person name="Pursley I."/>
            <person name="Horton D.L."/>
            <person name="Alikhan N.F."/>
            <person name="Baker D."/>
            <person name="Gharbi K."/>
            <person name="Hall N."/>
            <person name="Watson M."/>
            <person name="Adriaenssens E.M."/>
            <person name="Foster-Nyarko E."/>
            <person name="Jarju S."/>
            <person name="Secka A."/>
            <person name="Antonio M."/>
            <person name="Oren A."/>
            <person name="Chaudhuri R.R."/>
            <person name="La Ragione R."/>
            <person name="Hildebrand F."/>
            <person name="Pallen M.J."/>
        </authorList>
    </citation>
    <scope>NUCLEOTIDE SEQUENCE</scope>
    <source>
        <strain evidence="2">B1-13419</strain>
    </source>
</reference>
<keyword evidence="1" id="KW-1133">Transmembrane helix</keyword>
<protein>
    <submittedName>
        <fullName evidence="2">Uncharacterized protein</fullName>
    </submittedName>
</protein>
<feature type="transmembrane region" description="Helical" evidence="1">
    <location>
        <begin position="12"/>
        <end position="30"/>
    </location>
</feature>
<feature type="transmembrane region" description="Helical" evidence="1">
    <location>
        <begin position="36"/>
        <end position="58"/>
    </location>
</feature>
<dbReference type="AlphaFoldDB" id="A0A9D9NHA6"/>
<reference evidence="2" key="1">
    <citation type="submission" date="2020-10" db="EMBL/GenBank/DDBJ databases">
        <authorList>
            <person name="Gilroy R."/>
        </authorList>
    </citation>
    <scope>NUCLEOTIDE SEQUENCE</scope>
    <source>
        <strain evidence="2">B1-13419</strain>
    </source>
</reference>
<evidence type="ECO:0000256" key="1">
    <source>
        <dbReference type="SAM" id="Phobius"/>
    </source>
</evidence>